<feature type="domain" description="Enoyl-CoA hydratase/isomerase" evidence="4">
    <location>
        <begin position="19"/>
        <end position="363"/>
    </location>
</feature>
<comment type="caution">
    <text evidence="5">The sequence shown here is derived from an EMBL/GenBank/DDBJ whole genome shotgun (WGS) entry which is preliminary data.</text>
</comment>
<protein>
    <recommendedName>
        <fullName evidence="2">3-hydroxyisobutyryl-CoA hydrolase</fullName>
        <ecNumber evidence="2">3.1.2.4</ecNumber>
    </recommendedName>
</protein>
<evidence type="ECO:0000256" key="2">
    <source>
        <dbReference type="ARBA" id="ARBA00011915"/>
    </source>
</evidence>
<keyword evidence="6" id="KW-1185">Reference proteome</keyword>
<evidence type="ECO:0000256" key="3">
    <source>
        <dbReference type="ARBA" id="ARBA00022801"/>
    </source>
</evidence>
<dbReference type="NCBIfam" id="NF004127">
    <property type="entry name" value="PRK05617.1"/>
    <property type="match status" value="1"/>
</dbReference>
<dbReference type="EMBL" id="JAKKSL010000005">
    <property type="protein sequence ID" value="MCI2285584.1"/>
    <property type="molecule type" value="Genomic_DNA"/>
</dbReference>
<comment type="catalytic activity">
    <reaction evidence="1">
        <text>3-hydroxy-2-methylpropanoyl-CoA + H2O = 3-hydroxy-2-methylpropanoate + CoA + H(+)</text>
        <dbReference type="Rhea" id="RHEA:20888"/>
        <dbReference type="ChEBI" id="CHEBI:11805"/>
        <dbReference type="ChEBI" id="CHEBI:15377"/>
        <dbReference type="ChEBI" id="CHEBI:15378"/>
        <dbReference type="ChEBI" id="CHEBI:57287"/>
        <dbReference type="ChEBI" id="CHEBI:57340"/>
        <dbReference type="EC" id="3.1.2.4"/>
    </reaction>
</comment>
<dbReference type="SUPFAM" id="SSF52096">
    <property type="entry name" value="ClpP/crotonase"/>
    <property type="match status" value="1"/>
</dbReference>
<reference evidence="5" key="1">
    <citation type="submission" date="2022-01" db="EMBL/GenBank/DDBJ databases">
        <title>Colwellia maritima, isolated from seawater.</title>
        <authorList>
            <person name="Kristyanto S."/>
            <person name="Jung J."/>
            <person name="Jeon C.O."/>
        </authorList>
    </citation>
    <scope>NUCLEOTIDE SEQUENCE</scope>
    <source>
        <strain evidence="5">MSW7</strain>
    </source>
</reference>
<name>A0ABS9X5T3_9GAMM</name>
<dbReference type="PANTHER" id="PTHR43176:SF3">
    <property type="entry name" value="3-HYDROXYISOBUTYRYL-COA HYDROLASE, MITOCHONDRIAL"/>
    <property type="match status" value="1"/>
</dbReference>
<evidence type="ECO:0000259" key="4">
    <source>
        <dbReference type="Pfam" id="PF16113"/>
    </source>
</evidence>
<evidence type="ECO:0000313" key="6">
    <source>
        <dbReference type="Proteomes" id="UP001139646"/>
    </source>
</evidence>
<dbReference type="InterPro" id="IPR032259">
    <property type="entry name" value="HIBYL-CoA-H"/>
</dbReference>
<organism evidence="5 6">
    <name type="scientific">Colwellia maritima</name>
    <dbReference type="NCBI Taxonomy" id="2912588"/>
    <lineage>
        <taxon>Bacteria</taxon>
        <taxon>Pseudomonadati</taxon>
        <taxon>Pseudomonadota</taxon>
        <taxon>Gammaproteobacteria</taxon>
        <taxon>Alteromonadales</taxon>
        <taxon>Colwelliaceae</taxon>
        <taxon>Colwellia</taxon>
    </lineage>
</organism>
<dbReference type="EC" id="3.1.2.4" evidence="2"/>
<dbReference type="Proteomes" id="UP001139646">
    <property type="component" value="Unassembled WGS sequence"/>
</dbReference>
<accession>A0ABS9X5T3</accession>
<dbReference type="Pfam" id="PF16113">
    <property type="entry name" value="ECH_2"/>
    <property type="match status" value="1"/>
</dbReference>
<sequence>MTEVVTFEEIDCDNGNKIATVTLNSPRSLNALSGEMIDLLYPQLQLWQKQCDIVAIFLQGQGDKAFCGGGDIVNLYKAMKGSEQKQNPERYSDGVEEYFTKEYQLDYLIHTFTKPFIVWGNGIVMGGGLGLMVGGSHRVVTENSRIAMPEISIGLYPDVGGSYFLNKMPENCGLFLGLTGASINAADAKYCNLADYFVTHDNKQSFIKQLTQIDWEKSSEHNQNSISTLLANLENASSSKLPESKLSEHKALISQVTSFDNLNDIVNSILAVNCEDKWFNRAQGSLKHGSALSATIAYQQIQLGKSLALADCFRMELNLSVKSGQFGEFCEGVRALLIDKDNAPKWHFDSINSVDQKTINWFFESKWSNDNHPLFGRYRTLVHQSYVHEKAYEFINNLI</sequence>
<evidence type="ECO:0000256" key="1">
    <source>
        <dbReference type="ARBA" id="ARBA00001709"/>
    </source>
</evidence>
<dbReference type="RefSeq" id="WP_242288458.1">
    <property type="nucleotide sequence ID" value="NZ_JAKKSL010000005.1"/>
</dbReference>
<proteinExistence type="predicted"/>
<gene>
    <name evidence="5" type="ORF">L3081_22075</name>
</gene>
<keyword evidence="3" id="KW-0378">Hydrolase</keyword>
<dbReference type="InterPro" id="IPR045004">
    <property type="entry name" value="ECH_dom"/>
</dbReference>
<evidence type="ECO:0000313" key="5">
    <source>
        <dbReference type="EMBL" id="MCI2285584.1"/>
    </source>
</evidence>
<dbReference type="Gene3D" id="3.90.226.10">
    <property type="entry name" value="2-enoyl-CoA Hydratase, Chain A, domain 1"/>
    <property type="match status" value="1"/>
</dbReference>
<dbReference type="InterPro" id="IPR029045">
    <property type="entry name" value="ClpP/crotonase-like_dom_sf"/>
</dbReference>
<dbReference type="PANTHER" id="PTHR43176">
    <property type="entry name" value="3-HYDROXYISOBUTYRYL-COA HYDROLASE-RELATED"/>
    <property type="match status" value="1"/>
</dbReference>
<dbReference type="CDD" id="cd06558">
    <property type="entry name" value="crotonase-like"/>
    <property type="match status" value="1"/>
</dbReference>